<reference evidence="2" key="1">
    <citation type="submission" date="2018-05" db="EMBL/GenBank/DDBJ databases">
        <title>Draft genome of Mucuna pruriens seed.</title>
        <authorList>
            <person name="Nnadi N.E."/>
            <person name="Vos R."/>
            <person name="Hasami M.H."/>
            <person name="Devisetty U.K."/>
            <person name="Aguiy J.C."/>
        </authorList>
    </citation>
    <scope>NUCLEOTIDE SEQUENCE [LARGE SCALE GENOMIC DNA]</scope>
    <source>
        <strain evidence="2">JCA_2017</strain>
    </source>
</reference>
<dbReference type="EMBL" id="QJKJ01000067">
    <property type="protein sequence ID" value="RDY14490.1"/>
    <property type="molecule type" value="Genomic_DNA"/>
</dbReference>
<name>A0A371IHI0_MUCPR</name>
<feature type="compositionally biased region" description="Basic and acidic residues" evidence="1">
    <location>
        <begin position="23"/>
        <end position="35"/>
    </location>
</feature>
<dbReference type="PANTHER" id="PTHR35046:SF26">
    <property type="entry name" value="RNA-DIRECTED DNA POLYMERASE"/>
    <property type="match status" value="1"/>
</dbReference>
<evidence type="ECO:0000313" key="2">
    <source>
        <dbReference type="EMBL" id="RDY14490.1"/>
    </source>
</evidence>
<evidence type="ECO:0000256" key="1">
    <source>
        <dbReference type="SAM" id="MobiDB-lite"/>
    </source>
</evidence>
<dbReference type="OrthoDB" id="1726540at2759"/>
<protein>
    <submittedName>
        <fullName evidence="2">Uncharacterized protein</fullName>
    </submittedName>
</protein>
<organism evidence="2 3">
    <name type="scientific">Mucuna pruriens</name>
    <name type="common">Velvet bean</name>
    <name type="synonym">Dolichos pruriens</name>
    <dbReference type="NCBI Taxonomy" id="157652"/>
    <lineage>
        <taxon>Eukaryota</taxon>
        <taxon>Viridiplantae</taxon>
        <taxon>Streptophyta</taxon>
        <taxon>Embryophyta</taxon>
        <taxon>Tracheophyta</taxon>
        <taxon>Spermatophyta</taxon>
        <taxon>Magnoliopsida</taxon>
        <taxon>eudicotyledons</taxon>
        <taxon>Gunneridae</taxon>
        <taxon>Pentapetalae</taxon>
        <taxon>rosids</taxon>
        <taxon>fabids</taxon>
        <taxon>Fabales</taxon>
        <taxon>Fabaceae</taxon>
        <taxon>Papilionoideae</taxon>
        <taxon>50 kb inversion clade</taxon>
        <taxon>NPAAA clade</taxon>
        <taxon>indigoferoid/millettioid clade</taxon>
        <taxon>Phaseoleae</taxon>
        <taxon>Mucuna</taxon>
    </lineage>
</organism>
<evidence type="ECO:0000313" key="3">
    <source>
        <dbReference type="Proteomes" id="UP000257109"/>
    </source>
</evidence>
<comment type="caution">
    <text evidence="2">The sequence shown here is derived from an EMBL/GenBank/DDBJ whole genome shotgun (WGS) entry which is preliminary data.</text>
</comment>
<dbReference type="AlphaFoldDB" id="A0A371IHI0"/>
<feature type="region of interest" description="Disordered" evidence="1">
    <location>
        <begin position="23"/>
        <end position="58"/>
    </location>
</feature>
<feature type="non-terminal residue" evidence="2">
    <location>
        <position position="1"/>
    </location>
</feature>
<accession>A0A371IHI0</accession>
<dbReference type="Proteomes" id="UP000257109">
    <property type="component" value="Unassembled WGS sequence"/>
</dbReference>
<gene>
    <name evidence="2" type="ORF">CR513_00447</name>
</gene>
<feature type="compositionally biased region" description="Basic residues" evidence="1">
    <location>
        <begin position="36"/>
        <end position="48"/>
    </location>
</feature>
<sequence length="181" mass="21378">MKATHIFLGRSWQYDHGNMIARGEQRTSKNEVEERKRKKKIKRRRKKEKMREKKERRTLPAGFKKMLESFHDIFPKDIPQGWLPNRGIEHQTNFTMGATLPSRTACKANLEESKEIKQQLDKLIEKSWVYLSLANVCFPVYLQLSNFTTGFKEMLKRKSPCAFKPYGSNMHCDHYLAIDLI</sequence>
<feature type="compositionally biased region" description="Basic and acidic residues" evidence="1">
    <location>
        <begin position="49"/>
        <end position="58"/>
    </location>
</feature>
<dbReference type="PANTHER" id="PTHR35046">
    <property type="entry name" value="ZINC KNUCKLE (CCHC-TYPE) FAMILY PROTEIN"/>
    <property type="match status" value="1"/>
</dbReference>
<keyword evidence="3" id="KW-1185">Reference proteome</keyword>
<proteinExistence type="predicted"/>